<dbReference type="EMBL" id="JTDY01001037">
    <property type="protein sequence ID" value="KOB75066.1"/>
    <property type="molecule type" value="Genomic_DNA"/>
</dbReference>
<keyword evidence="1" id="KW-0675">Receptor</keyword>
<accession>A0A0L7LIL1</accession>
<gene>
    <name evidence="1" type="ORF">OBRU01_08109</name>
</gene>
<evidence type="ECO:0000313" key="1">
    <source>
        <dbReference type="EMBL" id="KOB75066.1"/>
    </source>
</evidence>
<dbReference type="SUPFAM" id="SSF53850">
    <property type="entry name" value="Periplasmic binding protein-like II"/>
    <property type="match status" value="1"/>
</dbReference>
<proteinExistence type="predicted"/>
<sequence length="285" mass="32226">MSLIHTISPLLGSSPLGILLHALINQYLADSYCLTLVLEQPIDFKINIIYTYVTPNNETLDELTDQLFEVSEKGCSDYIVYMSDPQKFMAAFDQVSRRGNTRRSNRKIIILPYSTADSYVNQSLGLFSMKESTFVANMLLILPAQQEEKTCELYDLVTHEFVSLDNDQPLYLDQWDSCTQKFIKNVNLFPHDLKNLNGRIVRVACFTYKPYSLLDLDTALVKDQWGEIFENGTGIGILGGVVVDRADMGISALYSWYEEYVHLDFSAAAIRSAVTCIAPSPRQVN</sequence>
<evidence type="ECO:0000313" key="2">
    <source>
        <dbReference type="Proteomes" id="UP000037510"/>
    </source>
</evidence>
<name>A0A0L7LIL1_OPEBR</name>
<dbReference type="AlphaFoldDB" id="A0A0L7LIL1"/>
<keyword evidence="2" id="KW-1185">Reference proteome</keyword>
<dbReference type="Proteomes" id="UP000037510">
    <property type="component" value="Unassembled WGS sequence"/>
</dbReference>
<protein>
    <submittedName>
        <fullName evidence="1">Ionotropic receptor</fullName>
    </submittedName>
</protein>
<comment type="caution">
    <text evidence="1">The sequence shown here is derived from an EMBL/GenBank/DDBJ whole genome shotgun (WGS) entry which is preliminary data.</text>
</comment>
<dbReference type="STRING" id="104452.A0A0L7LIL1"/>
<organism evidence="1 2">
    <name type="scientific">Operophtera brumata</name>
    <name type="common">Winter moth</name>
    <name type="synonym">Phalaena brumata</name>
    <dbReference type="NCBI Taxonomy" id="104452"/>
    <lineage>
        <taxon>Eukaryota</taxon>
        <taxon>Metazoa</taxon>
        <taxon>Ecdysozoa</taxon>
        <taxon>Arthropoda</taxon>
        <taxon>Hexapoda</taxon>
        <taxon>Insecta</taxon>
        <taxon>Pterygota</taxon>
        <taxon>Neoptera</taxon>
        <taxon>Endopterygota</taxon>
        <taxon>Lepidoptera</taxon>
        <taxon>Glossata</taxon>
        <taxon>Ditrysia</taxon>
        <taxon>Geometroidea</taxon>
        <taxon>Geometridae</taxon>
        <taxon>Larentiinae</taxon>
        <taxon>Operophtera</taxon>
    </lineage>
</organism>
<reference evidence="1 2" key="1">
    <citation type="journal article" date="2015" name="Genome Biol. Evol.">
        <title>The genome of winter moth (Operophtera brumata) provides a genomic perspective on sexual dimorphism and phenology.</title>
        <authorList>
            <person name="Derks M.F."/>
            <person name="Smit S."/>
            <person name="Salis L."/>
            <person name="Schijlen E."/>
            <person name="Bossers A."/>
            <person name="Mateman C."/>
            <person name="Pijl A.S."/>
            <person name="de Ridder D."/>
            <person name="Groenen M.A."/>
            <person name="Visser M.E."/>
            <person name="Megens H.J."/>
        </authorList>
    </citation>
    <scope>NUCLEOTIDE SEQUENCE [LARGE SCALE GENOMIC DNA]</scope>
    <source>
        <strain evidence="1">WM2013NL</strain>
        <tissue evidence="1">Head and thorax</tissue>
    </source>
</reference>